<evidence type="ECO:0000256" key="1">
    <source>
        <dbReference type="ARBA" id="ARBA00004651"/>
    </source>
</evidence>
<evidence type="ECO:0000313" key="9">
    <source>
        <dbReference type="EMBL" id="GGI13084.1"/>
    </source>
</evidence>
<evidence type="ECO:0000313" key="10">
    <source>
        <dbReference type="Proteomes" id="UP000619536"/>
    </source>
</evidence>
<dbReference type="InterPro" id="IPR000390">
    <property type="entry name" value="Small_drug/metabolite_transptr"/>
</dbReference>
<dbReference type="Pfam" id="PF00893">
    <property type="entry name" value="Multi_Drug_Res"/>
    <property type="match status" value="1"/>
</dbReference>
<evidence type="ECO:0000256" key="2">
    <source>
        <dbReference type="ARBA" id="ARBA00022448"/>
    </source>
</evidence>
<feature type="transmembrane region" description="Helical" evidence="8">
    <location>
        <begin position="83"/>
        <end position="105"/>
    </location>
</feature>
<keyword evidence="5 8" id="KW-1133">Transmembrane helix</keyword>
<organism evidence="9 10">
    <name type="scientific">Galliscardovia ingluviei</name>
    <dbReference type="NCBI Taxonomy" id="1769422"/>
    <lineage>
        <taxon>Bacteria</taxon>
        <taxon>Bacillati</taxon>
        <taxon>Actinomycetota</taxon>
        <taxon>Actinomycetes</taxon>
        <taxon>Bifidobacteriales</taxon>
        <taxon>Bifidobacteriaceae</taxon>
        <taxon>Galliscardovia</taxon>
    </lineage>
</organism>
<gene>
    <name evidence="9" type="ORF">GCM10007377_04190</name>
</gene>
<evidence type="ECO:0000256" key="6">
    <source>
        <dbReference type="ARBA" id="ARBA00023136"/>
    </source>
</evidence>
<accession>A0A8J3EXQ0</accession>
<comment type="caution">
    <text evidence="9">The sequence shown here is derived from an EMBL/GenBank/DDBJ whole genome shotgun (WGS) entry which is preliminary data.</text>
</comment>
<sequence length="109" mass="11685">MFSWIVLILSGCLEAVWATALSYSEHFTRLIPTVVFFVACICSMLGLSYALKIIPVGTGYAVWVAIGASITALWAMITGAEDFSILRVLFIIGIIACVIGLKLTASATH</sequence>
<dbReference type="PANTHER" id="PTHR30561">
    <property type="entry name" value="SMR FAMILY PROTON-DEPENDENT DRUG EFFLUX TRANSPORTER SUGE"/>
    <property type="match status" value="1"/>
</dbReference>
<reference evidence="9" key="1">
    <citation type="journal article" date="2014" name="Int. J. Syst. Evol. Microbiol.">
        <title>Complete genome sequence of Corynebacterium casei LMG S-19264T (=DSM 44701T), isolated from a smear-ripened cheese.</title>
        <authorList>
            <consortium name="US DOE Joint Genome Institute (JGI-PGF)"/>
            <person name="Walter F."/>
            <person name="Albersmeier A."/>
            <person name="Kalinowski J."/>
            <person name="Ruckert C."/>
        </authorList>
    </citation>
    <scope>NUCLEOTIDE SEQUENCE</scope>
    <source>
        <strain evidence="9">CCM 8606</strain>
    </source>
</reference>
<dbReference type="GO" id="GO:0005886">
    <property type="term" value="C:plasma membrane"/>
    <property type="evidence" value="ECO:0007669"/>
    <property type="project" value="UniProtKB-SubCell"/>
</dbReference>
<dbReference type="RefSeq" id="WP_188354578.1">
    <property type="nucleotide sequence ID" value="NZ_BMDH01000001.1"/>
</dbReference>
<comment type="subcellular location">
    <subcellularLocation>
        <location evidence="1 7">Cell membrane</location>
        <topology evidence="1 7">Multi-pass membrane protein</topology>
    </subcellularLocation>
</comment>
<evidence type="ECO:0000256" key="3">
    <source>
        <dbReference type="ARBA" id="ARBA00022475"/>
    </source>
</evidence>
<evidence type="ECO:0000256" key="8">
    <source>
        <dbReference type="SAM" id="Phobius"/>
    </source>
</evidence>
<keyword evidence="4 7" id="KW-0812">Transmembrane</keyword>
<dbReference type="Gene3D" id="1.10.3730.20">
    <property type="match status" value="1"/>
</dbReference>
<keyword evidence="2" id="KW-0813">Transport</keyword>
<keyword evidence="6 8" id="KW-0472">Membrane</keyword>
<evidence type="ECO:0000256" key="5">
    <source>
        <dbReference type="ARBA" id="ARBA00022989"/>
    </source>
</evidence>
<dbReference type="Proteomes" id="UP000619536">
    <property type="component" value="Unassembled WGS sequence"/>
</dbReference>
<dbReference type="AlphaFoldDB" id="A0A8J3EXQ0"/>
<evidence type="ECO:0000256" key="4">
    <source>
        <dbReference type="ARBA" id="ARBA00022692"/>
    </source>
</evidence>
<keyword evidence="10" id="KW-1185">Reference proteome</keyword>
<keyword evidence="3" id="KW-1003">Cell membrane</keyword>
<protein>
    <submittedName>
        <fullName evidence="9">QacE family quaternary ammonium compound efflux SMR transporter</fullName>
    </submittedName>
</protein>
<dbReference type="SUPFAM" id="SSF103481">
    <property type="entry name" value="Multidrug resistance efflux transporter EmrE"/>
    <property type="match status" value="1"/>
</dbReference>
<comment type="similarity">
    <text evidence="7">Belongs to the drug/metabolite transporter (DMT) superfamily. Small multidrug resistance (SMR) (TC 2.A.7.1) family.</text>
</comment>
<dbReference type="GO" id="GO:0022857">
    <property type="term" value="F:transmembrane transporter activity"/>
    <property type="evidence" value="ECO:0007669"/>
    <property type="project" value="InterPro"/>
</dbReference>
<dbReference type="InterPro" id="IPR037185">
    <property type="entry name" value="EmrE-like"/>
</dbReference>
<dbReference type="EMBL" id="BMDH01000001">
    <property type="protein sequence ID" value="GGI13084.1"/>
    <property type="molecule type" value="Genomic_DNA"/>
</dbReference>
<feature type="transmembrane region" description="Helical" evidence="8">
    <location>
        <begin position="58"/>
        <end position="77"/>
    </location>
</feature>
<evidence type="ECO:0000256" key="7">
    <source>
        <dbReference type="RuleBase" id="RU003942"/>
    </source>
</evidence>
<feature type="transmembrane region" description="Helical" evidence="8">
    <location>
        <begin position="34"/>
        <end position="51"/>
    </location>
</feature>
<name>A0A8J3EXQ0_9BIFI</name>
<dbReference type="InterPro" id="IPR045324">
    <property type="entry name" value="Small_multidrug_res"/>
</dbReference>
<proteinExistence type="inferred from homology"/>
<reference evidence="9" key="2">
    <citation type="submission" date="2020-09" db="EMBL/GenBank/DDBJ databases">
        <authorList>
            <person name="Sun Q."/>
            <person name="Sedlacek I."/>
        </authorList>
    </citation>
    <scope>NUCLEOTIDE SEQUENCE</scope>
    <source>
        <strain evidence="9">CCM 8606</strain>
    </source>
</reference>
<dbReference type="PANTHER" id="PTHR30561:SF0">
    <property type="entry name" value="GUANIDINIUM EXPORTER"/>
    <property type="match status" value="1"/>
</dbReference>